<name>A0A0F7L9C2_9VIRU</name>
<dbReference type="EMBL" id="KR029601">
    <property type="protein sequence ID" value="AKH48188.1"/>
    <property type="molecule type" value="Genomic_DNA"/>
</dbReference>
<reference evidence="1" key="1">
    <citation type="journal article" date="2015" name="Front. Microbiol.">
        <title>Combining genomic sequencing methods to explore viral diversity and reveal potential virus-host interactions.</title>
        <authorList>
            <person name="Chow C.E."/>
            <person name="Winget D.M."/>
            <person name="White R.A.III."/>
            <person name="Hallam S.J."/>
            <person name="Suttle C.A."/>
        </authorList>
    </citation>
    <scope>NUCLEOTIDE SEQUENCE</scope>
    <source>
        <strain evidence="1">Oxic1_6</strain>
    </source>
</reference>
<accession>A0A0F7L9C2</accession>
<proteinExistence type="predicted"/>
<reference evidence="1" key="2">
    <citation type="submission" date="2015-03" db="EMBL/GenBank/DDBJ databases">
        <authorList>
            <person name="Chow C.-E.T."/>
            <person name="Winget D.M."/>
            <person name="White R.A.III."/>
            <person name="Hallam S.J."/>
            <person name="Suttle C.A."/>
        </authorList>
    </citation>
    <scope>NUCLEOTIDE SEQUENCE</scope>
    <source>
        <strain evidence="1">Oxic1_6</strain>
    </source>
</reference>
<evidence type="ECO:0000313" key="1">
    <source>
        <dbReference type="EMBL" id="AKH48188.1"/>
    </source>
</evidence>
<sequence length="64" mass="6751">MECLAAVHIQHGVSMWRIVGPSLQTFAQNRFDVESSTGIGDSFQSSALGCFNIVSGAHTLAPTA</sequence>
<protein>
    <submittedName>
        <fullName evidence="1">Uncharacterized protein</fullName>
    </submittedName>
</protein>
<organism evidence="1">
    <name type="scientific">uncultured marine virus</name>
    <dbReference type="NCBI Taxonomy" id="186617"/>
    <lineage>
        <taxon>Viruses</taxon>
        <taxon>environmental samples</taxon>
    </lineage>
</organism>